<gene>
    <name evidence="1" type="ORF">DES32_2582</name>
</gene>
<dbReference type="AlphaFoldDB" id="A0A3D9YV67"/>
<dbReference type="Pfam" id="PF12900">
    <property type="entry name" value="Pyridox_ox_2"/>
    <property type="match status" value="1"/>
</dbReference>
<dbReference type="Gene3D" id="2.30.110.10">
    <property type="entry name" value="Electron Transport, Fmn-binding Protein, Chain A"/>
    <property type="match status" value="1"/>
</dbReference>
<keyword evidence="2" id="KW-1185">Reference proteome</keyword>
<dbReference type="SUPFAM" id="SSF50475">
    <property type="entry name" value="FMN-binding split barrel"/>
    <property type="match status" value="1"/>
</dbReference>
<evidence type="ECO:0000313" key="2">
    <source>
        <dbReference type="Proteomes" id="UP000256900"/>
    </source>
</evidence>
<dbReference type="Proteomes" id="UP000256900">
    <property type="component" value="Unassembled WGS sequence"/>
</dbReference>
<comment type="caution">
    <text evidence="1">The sequence shown here is derived from an EMBL/GenBank/DDBJ whole genome shotgun (WGS) entry which is preliminary data.</text>
</comment>
<dbReference type="PANTHER" id="PTHR34071:SF2">
    <property type="entry name" value="FLAVIN-NUCLEOTIDE-BINDING PROTEIN"/>
    <property type="match status" value="1"/>
</dbReference>
<accession>A0A3D9YV67</accession>
<dbReference type="InterPro" id="IPR024747">
    <property type="entry name" value="Pyridox_Oxase-rel"/>
</dbReference>
<proteinExistence type="predicted"/>
<protein>
    <recommendedName>
        <fullName evidence="3">Nitroimidazol reductase NimA-like FMN-containing flavoprotein (Pyridoxamine 5'-phosphate oxidase superfamily)</fullName>
    </recommendedName>
</protein>
<dbReference type="RefSeq" id="WP_115837046.1">
    <property type="nucleotide sequence ID" value="NZ_CP025086.1"/>
</dbReference>
<organism evidence="1 2">
    <name type="scientific">Methylovirgula ligni</name>
    <dbReference type="NCBI Taxonomy" id="569860"/>
    <lineage>
        <taxon>Bacteria</taxon>
        <taxon>Pseudomonadati</taxon>
        <taxon>Pseudomonadota</taxon>
        <taxon>Alphaproteobacteria</taxon>
        <taxon>Hyphomicrobiales</taxon>
        <taxon>Beijerinckiaceae</taxon>
        <taxon>Methylovirgula</taxon>
    </lineage>
</organism>
<name>A0A3D9YV67_9HYPH</name>
<dbReference type="PANTHER" id="PTHR34071">
    <property type="entry name" value="5-NITROIMIDAZOLE ANTIBIOTICS RESISTANCE PROTEIN, NIMA-FAMILY-RELATED PROTEIN-RELATED"/>
    <property type="match status" value="1"/>
</dbReference>
<dbReference type="OrthoDB" id="116031at2"/>
<dbReference type="EMBL" id="QUMO01000003">
    <property type="protein sequence ID" value="REF86527.1"/>
    <property type="molecule type" value="Genomic_DNA"/>
</dbReference>
<sequence length="220" mass="25170">MTEASSPVSDRTRLRRYHWLGKYDRQTIYDIIDAGIICQIGYIFDGKPYVTPTSHWRIDDYVYWHGSSASRMLKTQQTGIPVCFTVTHLDGIVFARAAMNHNVQFRSVMAFGNAEFVEEDKKREALAAFTDKLAPGLWDYARPPNEQEWLATKVIRLRLDEASAKVNDLFAGDEEEDLASDRWSGAVPLYVAQRDVIPDPKLAANIAMPDFARLFRYTKK</sequence>
<reference evidence="1 2" key="1">
    <citation type="submission" date="2018-08" db="EMBL/GenBank/DDBJ databases">
        <title>Genomic Encyclopedia of Type Strains, Phase IV (KMG-IV): sequencing the most valuable type-strain genomes for metagenomic binning, comparative biology and taxonomic classification.</title>
        <authorList>
            <person name="Goeker M."/>
        </authorList>
    </citation>
    <scope>NUCLEOTIDE SEQUENCE [LARGE SCALE GENOMIC DNA]</scope>
    <source>
        <strain evidence="1 2">BW863</strain>
    </source>
</reference>
<dbReference type="InterPro" id="IPR012349">
    <property type="entry name" value="Split_barrel_FMN-bd"/>
</dbReference>
<evidence type="ECO:0008006" key="3">
    <source>
        <dbReference type="Google" id="ProtNLM"/>
    </source>
</evidence>
<evidence type="ECO:0000313" key="1">
    <source>
        <dbReference type="EMBL" id="REF86527.1"/>
    </source>
</evidence>